<dbReference type="STRING" id="1423795.FD12_GL001077"/>
<dbReference type="EMBL" id="BKAM01000026">
    <property type="protein sequence ID" value="GEP72627.1"/>
    <property type="molecule type" value="Genomic_DNA"/>
</dbReference>
<protein>
    <recommendedName>
        <fullName evidence="4">DUF3021 domain-containing protein</fullName>
    </recommendedName>
</protein>
<proteinExistence type="predicted"/>
<evidence type="ECO:0000313" key="2">
    <source>
        <dbReference type="EMBL" id="GEP72627.1"/>
    </source>
</evidence>
<keyword evidence="1" id="KW-0812">Transmembrane</keyword>
<feature type="transmembrane region" description="Helical" evidence="1">
    <location>
        <begin position="96"/>
        <end position="115"/>
    </location>
</feature>
<comment type="caution">
    <text evidence="2">The sequence shown here is derived from an EMBL/GenBank/DDBJ whole genome shotgun (WGS) entry which is preliminary data.</text>
</comment>
<dbReference type="InterPro" id="IPR021560">
    <property type="entry name" value="DUF3021"/>
</dbReference>
<feature type="transmembrane region" description="Helical" evidence="1">
    <location>
        <begin position="12"/>
        <end position="32"/>
    </location>
</feature>
<sequence>MKSLKMSLKFFFEGVEIGSAIYLIILMIGLQASSPTPLNIASIMLMGGLVGLCSWLFTFENIRFLTAFAIHFVFTFILVMIMMAVNGWLIWHSPTFWLEIIIFYLVVYAIAWALVRIGSYTKLKRINDALKKRNQ</sequence>
<accession>A0A512PN48</accession>
<dbReference type="Pfam" id="PF11457">
    <property type="entry name" value="DUF3021"/>
    <property type="match status" value="1"/>
</dbReference>
<feature type="transmembrane region" description="Helical" evidence="1">
    <location>
        <begin position="38"/>
        <end position="57"/>
    </location>
</feature>
<evidence type="ECO:0008006" key="4">
    <source>
        <dbReference type="Google" id="ProtNLM"/>
    </source>
</evidence>
<reference evidence="2 3" key="1">
    <citation type="submission" date="2019-07" db="EMBL/GenBank/DDBJ databases">
        <title>Whole genome shotgun sequence of Lactobacillus rapi NBRC 109618.</title>
        <authorList>
            <person name="Hosoyama A."/>
            <person name="Uohara A."/>
            <person name="Ohji S."/>
            <person name="Ichikawa N."/>
        </authorList>
    </citation>
    <scope>NUCLEOTIDE SEQUENCE [LARGE SCALE GENOMIC DNA]</scope>
    <source>
        <strain evidence="2 3">NBRC 109618</strain>
    </source>
</reference>
<keyword evidence="1" id="KW-1133">Transmembrane helix</keyword>
<evidence type="ECO:0000313" key="3">
    <source>
        <dbReference type="Proteomes" id="UP000321569"/>
    </source>
</evidence>
<keyword evidence="1" id="KW-0472">Membrane</keyword>
<evidence type="ECO:0000256" key="1">
    <source>
        <dbReference type="SAM" id="Phobius"/>
    </source>
</evidence>
<organism evidence="2 3">
    <name type="scientific">Lentilactobacillus rapi</name>
    <dbReference type="NCBI Taxonomy" id="481723"/>
    <lineage>
        <taxon>Bacteria</taxon>
        <taxon>Bacillati</taxon>
        <taxon>Bacillota</taxon>
        <taxon>Bacilli</taxon>
        <taxon>Lactobacillales</taxon>
        <taxon>Lactobacillaceae</taxon>
        <taxon>Lentilactobacillus</taxon>
    </lineage>
</organism>
<dbReference type="RefSeq" id="WP_082622136.1">
    <property type="nucleotide sequence ID" value="NZ_BKAM01000026.1"/>
</dbReference>
<dbReference type="OrthoDB" id="2294032at2"/>
<dbReference type="AlphaFoldDB" id="A0A512PN48"/>
<dbReference type="Proteomes" id="UP000321569">
    <property type="component" value="Unassembled WGS sequence"/>
</dbReference>
<feature type="transmembrane region" description="Helical" evidence="1">
    <location>
        <begin position="64"/>
        <end position="90"/>
    </location>
</feature>
<gene>
    <name evidence="2" type="ORF">LRA02_14950</name>
</gene>
<name>A0A512PN48_9LACO</name>